<dbReference type="Proteomes" id="UP000426265">
    <property type="component" value="Unassembled WGS sequence"/>
</dbReference>
<keyword evidence="1" id="KW-0479">Metal-binding</keyword>
<evidence type="ECO:0000313" key="11">
    <source>
        <dbReference type="Proteomes" id="UP000516314"/>
    </source>
</evidence>
<dbReference type="PANTHER" id="PTHR45969:SF69">
    <property type="entry name" value="FINGER DOMAIN PROTEIN, PUTATIVE (AFU_ORTHOLOGUE AFUA_3G12190)-RELATED"/>
    <property type="match status" value="1"/>
</dbReference>
<dbReference type="InterPro" id="IPR001841">
    <property type="entry name" value="Znf_RING"/>
</dbReference>
<dbReference type="PANTHER" id="PTHR45969">
    <property type="entry name" value="RING ZINC FINGER PROTEIN-RELATED"/>
    <property type="match status" value="1"/>
</dbReference>
<keyword evidence="3" id="KW-0862">Zinc</keyword>
<accession>A0A654EJ69</accession>
<dbReference type="Gene3D" id="3.30.40.10">
    <property type="entry name" value="Zinc/RING finger domain, C3HC4 (zinc finger)"/>
    <property type="match status" value="1"/>
</dbReference>
<dbReference type="OrthoDB" id="1045959at2759"/>
<dbReference type="Pfam" id="PF13639">
    <property type="entry name" value="zf-RING_2"/>
    <property type="match status" value="1"/>
</dbReference>
<organism evidence="8 9">
    <name type="scientific">Arabidopsis thaliana</name>
    <name type="common">Mouse-ear cress</name>
    <dbReference type="NCBI Taxonomy" id="3702"/>
    <lineage>
        <taxon>Eukaryota</taxon>
        <taxon>Viridiplantae</taxon>
        <taxon>Streptophyta</taxon>
        <taxon>Embryophyta</taxon>
        <taxon>Tracheophyta</taxon>
        <taxon>Spermatophyta</taxon>
        <taxon>Magnoliopsida</taxon>
        <taxon>eudicotyledons</taxon>
        <taxon>Gunneridae</taxon>
        <taxon>Pentapetalae</taxon>
        <taxon>rosids</taxon>
        <taxon>malvids</taxon>
        <taxon>Brassicales</taxon>
        <taxon>Brassicaceae</taxon>
        <taxon>Camelineae</taxon>
        <taxon>Arabidopsis</taxon>
    </lineage>
</organism>
<dbReference type="SUPFAM" id="SSF57850">
    <property type="entry name" value="RING/U-box"/>
    <property type="match status" value="1"/>
</dbReference>
<dbReference type="SMART" id="SM00184">
    <property type="entry name" value="RING"/>
    <property type="match status" value="1"/>
</dbReference>
<gene>
    <name evidence="8" type="ORF">AN1_LOCUS4842</name>
    <name evidence="7" type="ORF">AT9943_LOCUS4119</name>
    <name evidence="6" type="ORF">C24_LOCUS4727</name>
</gene>
<evidence type="ECO:0000313" key="9">
    <source>
        <dbReference type="Proteomes" id="UP000426265"/>
    </source>
</evidence>
<dbReference type="EMBL" id="CACRSJ010000104">
    <property type="protein sequence ID" value="VYS49363.1"/>
    <property type="molecule type" value="Genomic_DNA"/>
</dbReference>
<sequence length="174" mass="19919">MVPEITIDVNVFPSPRKSSSNTVEINLKRENDDKCDDAPLFQITQLILKDVVNFDPHKTSPLLETIFPDSISGTRICVEMALASERVPAPFDMYLHVTVRFVEESTSSSPLENKTCAICLEDMSRDVHDYQEMPNCPHVFHNDCIYKWLGHSNLCPLCRTVLEDEDDDDYPYYS</sequence>
<keyword evidence="2 4" id="KW-0863">Zinc-finger</keyword>
<evidence type="ECO:0000256" key="3">
    <source>
        <dbReference type="ARBA" id="ARBA00022833"/>
    </source>
</evidence>
<feature type="domain" description="RING-type" evidence="5">
    <location>
        <begin position="116"/>
        <end position="159"/>
    </location>
</feature>
<evidence type="ECO:0000256" key="2">
    <source>
        <dbReference type="ARBA" id="ARBA00022771"/>
    </source>
</evidence>
<evidence type="ECO:0000313" key="10">
    <source>
        <dbReference type="Proteomes" id="UP000434276"/>
    </source>
</evidence>
<reference evidence="7 11" key="2">
    <citation type="submission" date="2020-09" db="EMBL/GenBank/DDBJ databases">
        <authorList>
            <person name="Ashkenazy H."/>
        </authorList>
    </citation>
    <scope>NUCLEOTIDE SEQUENCE [LARGE SCALE GENOMIC DNA]</scope>
    <source>
        <strain evidence="11">cv. Cdm-0</strain>
    </source>
</reference>
<dbReference type="GO" id="GO:0008270">
    <property type="term" value="F:zinc ion binding"/>
    <property type="evidence" value="ECO:0007669"/>
    <property type="project" value="UniProtKB-KW"/>
</dbReference>
<dbReference type="PROSITE" id="PS50089">
    <property type="entry name" value="ZF_RING_2"/>
    <property type="match status" value="1"/>
</dbReference>
<evidence type="ECO:0000256" key="4">
    <source>
        <dbReference type="PROSITE-ProRule" id="PRU00175"/>
    </source>
</evidence>
<dbReference type="AlphaFoldDB" id="A0A654EJ69"/>
<evidence type="ECO:0000313" key="6">
    <source>
        <dbReference type="EMBL" id="CAA0300438.1"/>
    </source>
</evidence>
<dbReference type="Proteomes" id="UP000434276">
    <property type="component" value="Unassembled WGS sequence"/>
</dbReference>
<evidence type="ECO:0000256" key="1">
    <source>
        <dbReference type="ARBA" id="ARBA00022723"/>
    </source>
</evidence>
<dbReference type="EMBL" id="LR881466">
    <property type="protein sequence ID" value="CAD5315768.1"/>
    <property type="molecule type" value="Genomic_DNA"/>
</dbReference>
<dbReference type="ExpressionAtlas" id="A0A654EJ69">
    <property type="expression patterns" value="baseline and differential"/>
</dbReference>
<accession>A0A5S9WQF1</accession>
<proteinExistence type="predicted"/>
<evidence type="ECO:0000313" key="8">
    <source>
        <dbReference type="EMBL" id="VYS49363.1"/>
    </source>
</evidence>
<protein>
    <submittedName>
        <fullName evidence="7">(thale cress) hypothetical protein</fullName>
    </submittedName>
</protein>
<evidence type="ECO:0000313" key="7">
    <source>
        <dbReference type="EMBL" id="CAD5315768.1"/>
    </source>
</evidence>
<dbReference type="InterPro" id="IPR013083">
    <property type="entry name" value="Znf_RING/FYVE/PHD"/>
</dbReference>
<name>A0A654EJ69_ARATH</name>
<evidence type="ECO:0000259" key="5">
    <source>
        <dbReference type="PROSITE" id="PS50089"/>
    </source>
</evidence>
<dbReference type="Proteomes" id="UP000516314">
    <property type="component" value="Chromosome 1"/>
</dbReference>
<reference evidence="8 9" key="1">
    <citation type="submission" date="2019-11" db="EMBL/GenBank/DDBJ databases">
        <authorList>
            <person name="Jiao W.-B."/>
            <person name="Schneeberger K."/>
        </authorList>
    </citation>
    <scope>NUCLEOTIDE SEQUENCE [LARGE SCALE GENOMIC DNA]</scope>
    <source>
        <strain evidence="9">cv. An-1</strain>
        <strain evidence="10">cv. C24</strain>
    </source>
</reference>
<dbReference type="EMBL" id="CACSHJ010000087">
    <property type="protein sequence ID" value="CAA0300438.1"/>
    <property type="molecule type" value="Genomic_DNA"/>
</dbReference>